<gene>
    <name evidence="1" type="ORF">EPI10_001144</name>
</gene>
<keyword evidence="2" id="KW-1185">Reference proteome</keyword>
<accession>A0A5B6VA62</accession>
<evidence type="ECO:0000313" key="1">
    <source>
        <dbReference type="EMBL" id="KAA3466017.1"/>
    </source>
</evidence>
<proteinExistence type="predicted"/>
<dbReference type="OrthoDB" id="1736806at2759"/>
<dbReference type="PANTHER" id="PTHR34072">
    <property type="entry name" value="ENZYMATIC POLYPROTEIN-RELATED"/>
    <property type="match status" value="1"/>
</dbReference>
<reference evidence="2" key="1">
    <citation type="journal article" date="2019" name="Plant Biotechnol. J.">
        <title>Genome sequencing of the Australian wild diploid species Gossypium australe highlights disease resistance and delayed gland morphogenesis.</title>
        <authorList>
            <person name="Cai Y."/>
            <person name="Cai X."/>
            <person name="Wang Q."/>
            <person name="Wang P."/>
            <person name="Zhang Y."/>
            <person name="Cai C."/>
            <person name="Xu Y."/>
            <person name="Wang K."/>
            <person name="Zhou Z."/>
            <person name="Wang C."/>
            <person name="Geng S."/>
            <person name="Li B."/>
            <person name="Dong Q."/>
            <person name="Hou Y."/>
            <person name="Wang H."/>
            <person name="Ai P."/>
            <person name="Liu Z."/>
            <person name="Yi F."/>
            <person name="Sun M."/>
            <person name="An G."/>
            <person name="Cheng J."/>
            <person name="Zhang Y."/>
            <person name="Shi Q."/>
            <person name="Xie Y."/>
            <person name="Shi X."/>
            <person name="Chang Y."/>
            <person name="Huang F."/>
            <person name="Chen Y."/>
            <person name="Hong S."/>
            <person name="Mi L."/>
            <person name="Sun Q."/>
            <person name="Zhang L."/>
            <person name="Zhou B."/>
            <person name="Peng R."/>
            <person name="Zhang X."/>
            <person name="Liu F."/>
        </authorList>
    </citation>
    <scope>NUCLEOTIDE SEQUENCE [LARGE SCALE GENOMIC DNA]</scope>
    <source>
        <strain evidence="2">cv. PA1801</strain>
    </source>
</reference>
<dbReference type="Proteomes" id="UP000325315">
    <property type="component" value="Unassembled WGS sequence"/>
</dbReference>
<evidence type="ECO:0000313" key="2">
    <source>
        <dbReference type="Proteomes" id="UP000325315"/>
    </source>
</evidence>
<dbReference type="Gene3D" id="1.10.340.70">
    <property type="match status" value="1"/>
</dbReference>
<dbReference type="SUPFAM" id="SSF56672">
    <property type="entry name" value="DNA/RNA polymerases"/>
    <property type="match status" value="1"/>
</dbReference>
<organism evidence="1 2">
    <name type="scientific">Gossypium australe</name>
    <dbReference type="NCBI Taxonomy" id="47621"/>
    <lineage>
        <taxon>Eukaryota</taxon>
        <taxon>Viridiplantae</taxon>
        <taxon>Streptophyta</taxon>
        <taxon>Embryophyta</taxon>
        <taxon>Tracheophyta</taxon>
        <taxon>Spermatophyta</taxon>
        <taxon>Magnoliopsida</taxon>
        <taxon>eudicotyledons</taxon>
        <taxon>Gunneridae</taxon>
        <taxon>Pentapetalae</taxon>
        <taxon>rosids</taxon>
        <taxon>malvids</taxon>
        <taxon>Malvales</taxon>
        <taxon>Malvaceae</taxon>
        <taxon>Malvoideae</taxon>
        <taxon>Gossypium</taxon>
    </lineage>
</organism>
<protein>
    <submittedName>
        <fullName evidence="1">DNA/RNA polymerases superfamily protein</fullName>
    </submittedName>
</protein>
<name>A0A5B6VA62_9ROSI</name>
<dbReference type="PANTHER" id="PTHR34072:SF52">
    <property type="entry name" value="RIBONUCLEASE H"/>
    <property type="match status" value="1"/>
</dbReference>
<dbReference type="AlphaFoldDB" id="A0A5B6VA62"/>
<dbReference type="EMBL" id="SMMG02000007">
    <property type="protein sequence ID" value="KAA3466017.1"/>
    <property type="molecule type" value="Genomic_DNA"/>
</dbReference>
<dbReference type="InterPro" id="IPR043502">
    <property type="entry name" value="DNA/RNA_pol_sf"/>
</dbReference>
<comment type="caution">
    <text evidence="1">The sequence shown here is derived from an EMBL/GenBank/DDBJ whole genome shotgun (WGS) entry which is preliminary data.</text>
</comment>
<sequence length="211" mass="24540">MCLRSRVFLVWQGTIKAPLTKLLCKNAPFVLADEHLHRVGSFLSTATLHTPIWDVLMQDGKVVAYAYQKLKSHEANYSTQPRDLDLRQCRWVELLKDYDCTIEYHPDKKNVVPDALSRRVMTDLRAMFTSLSLFDDGTLQAELQIEDGETSDFGLNSDELLCFRGQISVPNDVELRQSILREGHNSPYAMYPDRNKMYIYLCELYWWPDLK</sequence>